<sequence>MVHTWIAEISALREEETYRKYYERVPDFRKQKADQLRFPQDRAQSVGAWMLLEKMREQYGAEPDRVFNLSHSGSYVLCSISTEKEAKVGCDIETIKEIRMRVARRFFLPSETAYIERQPSGGAEAEAFYRLWVLKESFMKAVRKGMGLDTRSFEIGFDEKDVPFLLKKPDLYPEEFYYREYLVAGVDARIAVCSTDGAFGEIHGERME</sequence>
<name>A0A921LGK8_9FIRM</name>
<dbReference type="GO" id="GO:0019878">
    <property type="term" value="P:lysine biosynthetic process via aminoadipic acid"/>
    <property type="evidence" value="ECO:0007669"/>
    <property type="project" value="TreeGrafter"/>
</dbReference>
<organism evidence="4 5">
    <name type="scientific">Lachnoclostridium phocaeense</name>
    <dbReference type="NCBI Taxonomy" id="1871021"/>
    <lineage>
        <taxon>Bacteria</taxon>
        <taxon>Bacillati</taxon>
        <taxon>Bacillota</taxon>
        <taxon>Clostridia</taxon>
        <taxon>Lachnospirales</taxon>
        <taxon>Lachnospiraceae</taxon>
    </lineage>
</organism>
<dbReference type="InterPro" id="IPR037143">
    <property type="entry name" value="4-PPantetheinyl_Trfase_dom_sf"/>
</dbReference>
<keyword evidence="2 4" id="KW-0808">Transferase</keyword>
<evidence type="ECO:0000256" key="2">
    <source>
        <dbReference type="ARBA" id="ARBA00022679"/>
    </source>
</evidence>
<accession>A0A921LGK8</accession>
<evidence type="ECO:0000259" key="3">
    <source>
        <dbReference type="Pfam" id="PF01648"/>
    </source>
</evidence>
<dbReference type="GO" id="GO:0008897">
    <property type="term" value="F:holo-[acyl-carrier-protein] synthase activity"/>
    <property type="evidence" value="ECO:0007669"/>
    <property type="project" value="InterPro"/>
</dbReference>
<evidence type="ECO:0000313" key="5">
    <source>
        <dbReference type="Proteomes" id="UP000769156"/>
    </source>
</evidence>
<dbReference type="SUPFAM" id="SSF56214">
    <property type="entry name" value="4'-phosphopantetheinyl transferase"/>
    <property type="match status" value="2"/>
</dbReference>
<proteinExistence type="inferred from homology"/>
<comment type="similarity">
    <text evidence="1">Belongs to the P-Pant transferase superfamily. Gsp/Sfp/HetI/AcpT family.</text>
</comment>
<dbReference type="Pfam" id="PF01648">
    <property type="entry name" value="ACPS"/>
    <property type="match status" value="1"/>
</dbReference>
<dbReference type="GO" id="GO:0005829">
    <property type="term" value="C:cytosol"/>
    <property type="evidence" value="ECO:0007669"/>
    <property type="project" value="TreeGrafter"/>
</dbReference>
<dbReference type="Proteomes" id="UP000769156">
    <property type="component" value="Unassembled WGS sequence"/>
</dbReference>
<comment type="caution">
    <text evidence="4">The sequence shown here is derived from an EMBL/GenBank/DDBJ whole genome shotgun (WGS) entry which is preliminary data.</text>
</comment>
<evidence type="ECO:0000313" key="4">
    <source>
        <dbReference type="EMBL" id="HJF94992.1"/>
    </source>
</evidence>
<dbReference type="GO" id="GO:0000287">
    <property type="term" value="F:magnesium ion binding"/>
    <property type="evidence" value="ECO:0007669"/>
    <property type="project" value="InterPro"/>
</dbReference>
<gene>
    <name evidence="4" type="ORF">K8V82_09425</name>
</gene>
<dbReference type="AlphaFoldDB" id="A0A921LGK8"/>
<dbReference type="EMBL" id="DYVY01000154">
    <property type="protein sequence ID" value="HJF94992.1"/>
    <property type="molecule type" value="Genomic_DNA"/>
</dbReference>
<reference evidence="4" key="2">
    <citation type="submission" date="2021-09" db="EMBL/GenBank/DDBJ databases">
        <authorList>
            <person name="Gilroy R."/>
        </authorList>
    </citation>
    <scope>NUCLEOTIDE SEQUENCE</scope>
    <source>
        <strain evidence="4">ChiSjej5B23-16112</strain>
    </source>
</reference>
<dbReference type="PANTHER" id="PTHR12215">
    <property type="entry name" value="PHOSPHOPANTETHEINE TRANSFERASE"/>
    <property type="match status" value="1"/>
</dbReference>
<dbReference type="PANTHER" id="PTHR12215:SF10">
    <property type="entry name" value="L-AMINOADIPATE-SEMIALDEHYDE DEHYDROGENASE-PHOSPHOPANTETHEINYL TRANSFERASE"/>
    <property type="match status" value="1"/>
</dbReference>
<reference evidence="4" key="1">
    <citation type="journal article" date="2021" name="PeerJ">
        <title>Extensive microbial diversity within the chicken gut microbiome revealed by metagenomics and culture.</title>
        <authorList>
            <person name="Gilroy R."/>
            <person name="Ravi A."/>
            <person name="Getino M."/>
            <person name="Pursley I."/>
            <person name="Horton D.L."/>
            <person name="Alikhan N.F."/>
            <person name="Baker D."/>
            <person name="Gharbi K."/>
            <person name="Hall N."/>
            <person name="Watson M."/>
            <person name="Adriaenssens E.M."/>
            <person name="Foster-Nyarko E."/>
            <person name="Jarju S."/>
            <person name="Secka A."/>
            <person name="Antonio M."/>
            <person name="Oren A."/>
            <person name="Chaudhuri R.R."/>
            <person name="La Ragione R."/>
            <person name="Hildebrand F."/>
            <person name="Pallen M.J."/>
        </authorList>
    </citation>
    <scope>NUCLEOTIDE SEQUENCE</scope>
    <source>
        <strain evidence="4">ChiSjej5B23-16112</strain>
    </source>
</reference>
<dbReference type="Gene3D" id="3.90.470.20">
    <property type="entry name" value="4'-phosphopantetheinyl transferase domain"/>
    <property type="match status" value="1"/>
</dbReference>
<protein>
    <submittedName>
        <fullName evidence="4">4'-phosphopantetheinyl transferase superfamily protein</fullName>
    </submittedName>
</protein>
<dbReference type="InterPro" id="IPR008278">
    <property type="entry name" value="4-PPantetheinyl_Trfase_dom"/>
</dbReference>
<dbReference type="InterPro" id="IPR050559">
    <property type="entry name" value="P-Pant_transferase_sf"/>
</dbReference>
<evidence type="ECO:0000256" key="1">
    <source>
        <dbReference type="ARBA" id="ARBA00010990"/>
    </source>
</evidence>
<feature type="domain" description="4'-phosphopantetheinyl transferase" evidence="3">
    <location>
        <begin position="88"/>
        <end position="180"/>
    </location>
</feature>